<evidence type="ECO:0000256" key="9">
    <source>
        <dbReference type="ARBA" id="ARBA00023136"/>
    </source>
</evidence>
<evidence type="ECO:0000256" key="5">
    <source>
        <dbReference type="ARBA" id="ARBA00022692"/>
    </source>
</evidence>
<evidence type="ECO:0000256" key="11">
    <source>
        <dbReference type="PROSITE-ProRule" id="PRU01360"/>
    </source>
</evidence>
<keyword evidence="2 11" id="KW-0813">Transport</keyword>
<dbReference type="InterPro" id="IPR039426">
    <property type="entry name" value="TonB-dep_rcpt-like"/>
</dbReference>
<evidence type="ECO:0000256" key="4">
    <source>
        <dbReference type="ARBA" id="ARBA00022496"/>
    </source>
</evidence>
<keyword evidence="3 11" id="KW-1134">Transmembrane beta strand</keyword>
<keyword evidence="13" id="KW-1133">Transmembrane helix</keyword>
<keyword evidence="9 11" id="KW-0472">Membrane</keyword>
<dbReference type="SUPFAM" id="SSF56935">
    <property type="entry name" value="Porins"/>
    <property type="match status" value="1"/>
</dbReference>
<dbReference type="InterPro" id="IPR012910">
    <property type="entry name" value="Plug_dom"/>
</dbReference>
<evidence type="ECO:0000313" key="16">
    <source>
        <dbReference type="EMBL" id="UVW34170.1"/>
    </source>
</evidence>
<dbReference type="EMBL" id="CP103416">
    <property type="protein sequence ID" value="UVW34170.1"/>
    <property type="molecule type" value="Genomic_DNA"/>
</dbReference>
<gene>
    <name evidence="16" type="ORF">NYF23_09060</name>
</gene>
<name>A0ABY5TLC9_9GAMM</name>
<keyword evidence="4" id="KW-0410">Iron transport</keyword>
<evidence type="ECO:0000256" key="2">
    <source>
        <dbReference type="ARBA" id="ARBA00022448"/>
    </source>
</evidence>
<feature type="domain" description="TonB-dependent receptor-like beta-barrel" evidence="14">
    <location>
        <begin position="291"/>
        <end position="645"/>
    </location>
</feature>
<dbReference type="PANTHER" id="PTHR32552:SF81">
    <property type="entry name" value="TONB-DEPENDENT OUTER MEMBRANE RECEPTOR"/>
    <property type="match status" value="1"/>
</dbReference>
<dbReference type="Gene3D" id="2.40.170.20">
    <property type="entry name" value="TonB-dependent receptor, beta-barrel domain"/>
    <property type="match status" value="1"/>
</dbReference>
<organism evidence="16 17">
    <name type="scientific">SAR92 clade bacterium H455</name>
    <dbReference type="NCBI Taxonomy" id="2974818"/>
    <lineage>
        <taxon>Bacteria</taxon>
        <taxon>Pseudomonadati</taxon>
        <taxon>Pseudomonadota</taxon>
        <taxon>Gammaproteobacteria</taxon>
        <taxon>Cellvibrionales</taxon>
        <taxon>Porticoccaceae</taxon>
        <taxon>SAR92 clade</taxon>
    </lineage>
</organism>
<accession>A0ABY5TLC9</accession>
<sequence>MTNRNRLKRGSSIAIARNIIIALGIISISFSSTASDESEISKPALYEEVLVTARKREEKLIDVPISISVVTDESIKNFKIRDIVDLAYYIPGMSASSSDASNRSISIRGVSNIQGTSPLSGVYLDEIPLSFAPSISVDLQTTDIQRVEVLKGPQGTLFGQGSMNGTVRFVTKKPSFDGVNGEIGLSAYDTESGDMSSELTAVLNLPAINDTLGFRVVTTAKDVGGWIDQPNANKDDANSYEMSYLHLKGLWKVSDKFTVDTQIIRYDSDAAAQNTVNVDPVFKRVYHVVIRDGFVPSTDSDYEYDIQNLTLSYEFDFATLIGSSSKITSEQFSSSVSAVIESPVGPPSEALTLGTYIDVDGTAHELRLVGKTGALNWVAGVFYTDVETESGYTSFSQNFGDLLLEYPGFKSILGSDSISYFLDFSYDVNSQLTISAGTRYYEDDRTDTFINAGTVLDNPDASFHKLSSKISLTYFLTDNTNLYARVAEGFRSGGSNVLNEKTYKPESLINYEVGAKSSLFEGRLITEAAIYFSQYKDYQEVEVDPTTNGILLLNPGEAEIRGVEWSTKMKITEQLTMGFSGHFSDSEFTELNVGALTKEIGDELNYAPKYTYSLTTSYNFNWPSATPGYFHFSYNRQGEQSLINRPTLDKKSSPLGNLSVQIGAKLMDFNISFFGRNLTNELRSTRPIAGQNHIPMRPRTYGVQLNYEF</sequence>
<evidence type="ECO:0000256" key="7">
    <source>
        <dbReference type="ARBA" id="ARBA00023065"/>
    </source>
</evidence>
<dbReference type="Pfam" id="PF07715">
    <property type="entry name" value="Plug"/>
    <property type="match status" value="1"/>
</dbReference>
<evidence type="ECO:0000259" key="15">
    <source>
        <dbReference type="Pfam" id="PF07715"/>
    </source>
</evidence>
<keyword evidence="7" id="KW-0406">Ion transport</keyword>
<evidence type="ECO:0000256" key="6">
    <source>
        <dbReference type="ARBA" id="ARBA00023004"/>
    </source>
</evidence>
<evidence type="ECO:0000256" key="8">
    <source>
        <dbReference type="ARBA" id="ARBA00023077"/>
    </source>
</evidence>
<dbReference type="InterPro" id="IPR000531">
    <property type="entry name" value="Beta-barrel_TonB"/>
</dbReference>
<dbReference type="PANTHER" id="PTHR32552">
    <property type="entry name" value="FERRICHROME IRON RECEPTOR-RELATED"/>
    <property type="match status" value="1"/>
</dbReference>
<evidence type="ECO:0000256" key="13">
    <source>
        <dbReference type="SAM" id="Phobius"/>
    </source>
</evidence>
<dbReference type="Pfam" id="PF00593">
    <property type="entry name" value="TonB_dep_Rec_b-barrel"/>
    <property type="match status" value="1"/>
</dbReference>
<evidence type="ECO:0000256" key="12">
    <source>
        <dbReference type="RuleBase" id="RU003357"/>
    </source>
</evidence>
<keyword evidence="16" id="KW-0675">Receptor</keyword>
<protein>
    <submittedName>
        <fullName evidence="16">TonB-dependent receptor</fullName>
    </submittedName>
</protein>
<keyword evidence="5 11" id="KW-0812">Transmembrane</keyword>
<keyword evidence="6" id="KW-0408">Iron</keyword>
<evidence type="ECO:0000256" key="3">
    <source>
        <dbReference type="ARBA" id="ARBA00022452"/>
    </source>
</evidence>
<dbReference type="InterPro" id="IPR036942">
    <property type="entry name" value="Beta-barrel_TonB_sf"/>
</dbReference>
<comment type="similarity">
    <text evidence="11 12">Belongs to the TonB-dependent receptor family.</text>
</comment>
<evidence type="ECO:0000256" key="1">
    <source>
        <dbReference type="ARBA" id="ARBA00004571"/>
    </source>
</evidence>
<dbReference type="PROSITE" id="PS52016">
    <property type="entry name" value="TONB_DEPENDENT_REC_3"/>
    <property type="match status" value="1"/>
</dbReference>
<keyword evidence="10 11" id="KW-0998">Cell outer membrane</keyword>
<feature type="domain" description="TonB-dependent receptor plug" evidence="15">
    <location>
        <begin position="60"/>
        <end position="166"/>
    </location>
</feature>
<keyword evidence="17" id="KW-1185">Reference proteome</keyword>
<dbReference type="Proteomes" id="UP001059934">
    <property type="component" value="Chromosome"/>
</dbReference>
<evidence type="ECO:0000313" key="17">
    <source>
        <dbReference type="Proteomes" id="UP001059934"/>
    </source>
</evidence>
<evidence type="ECO:0000259" key="14">
    <source>
        <dbReference type="Pfam" id="PF00593"/>
    </source>
</evidence>
<keyword evidence="8 12" id="KW-0798">TonB box</keyword>
<reference evidence="16" key="1">
    <citation type="submission" date="2022-08" db="EMBL/GenBank/DDBJ databases">
        <title>Catabolic pathway analysis in culturable SAR92 clade bacteria reveals their overlooked roles in DMSP degradation in coastal seas.</title>
        <authorList>
            <person name="He X."/>
            <person name="Zhang X."/>
            <person name="Zhang Y."/>
        </authorList>
    </citation>
    <scope>NUCLEOTIDE SEQUENCE</scope>
    <source>
        <strain evidence="16">H455</strain>
    </source>
</reference>
<comment type="subcellular location">
    <subcellularLocation>
        <location evidence="1 11">Cell outer membrane</location>
        <topology evidence="1 11">Multi-pass membrane protein</topology>
    </subcellularLocation>
</comment>
<proteinExistence type="inferred from homology"/>
<feature type="transmembrane region" description="Helical" evidence="13">
    <location>
        <begin position="12"/>
        <end position="30"/>
    </location>
</feature>
<evidence type="ECO:0000256" key="10">
    <source>
        <dbReference type="ARBA" id="ARBA00023237"/>
    </source>
</evidence>